<name>A0A7H9DWS2_9FLAO</name>
<proteinExistence type="predicted"/>
<gene>
    <name evidence="1" type="ORF">FH779_14185</name>
    <name evidence="2" type="ORF">FH779_14220</name>
</gene>
<accession>A0A7H9DWS2</accession>
<dbReference type="KEGG" id="efal:FH779_14220"/>
<dbReference type="EMBL" id="CP040908">
    <property type="protein sequence ID" value="QLL59162.1"/>
    <property type="molecule type" value="Genomic_DNA"/>
</dbReference>
<organism evidence="2 3">
    <name type="scientific">Empedobacter falsenii</name>
    <dbReference type="NCBI Taxonomy" id="343874"/>
    <lineage>
        <taxon>Bacteria</taxon>
        <taxon>Pseudomonadati</taxon>
        <taxon>Bacteroidota</taxon>
        <taxon>Flavobacteriia</taxon>
        <taxon>Flavobacteriales</taxon>
        <taxon>Weeksellaceae</taxon>
        <taxon>Empedobacter</taxon>
    </lineage>
</organism>
<dbReference type="GeneID" id="78402636"/>
<keyword evidence="3" id="KW-1185">Reference proteome</keyword>
<evidence type="ECO:0000313" key="2">
    <source>
        <dbReference type="EMBL" id="QLL59169.1"/>
    </source>
</evidence>
<dbReference type="Proteomes" id="UP000510643">
    <property type="component" value="Chromosome"/>
</dbReference>
<evidence type="ECO:0000313" key="1">
    <source>
        <dbReference type="EMBL" id="QLL59162.1"/>
    </source>
</evidence>
<sequence length="72" mass="8324">MATQDIFIFEPDTSEQAKALKAFAKALKLKFEIKESPYNQEFVTKIEESQKQAKEGKVTRVRKEDLKDFLGL</sequence>
<protein>
    <submittedName>
        <fullName evidence="2">Uncharacterized protein</fullName>
    </submittedName>
</protein>
<dbReference type="AlphaFoldDB" id="A0A7H9DWS2"/>
<dbReference type="Pfam" id="PF10884">
    <property type="entry name" value="DUF2683"/>
    <property type="match status" value="1"/>
</dbReference>
<dbReference type="KEGG" id="efal:FH779_14185"/>
<dbReference type="RefSeq" id="WP_180905172.1">
    <property type="nucleotide sequence ID" value="NZ_CP040908.1"/>
</dbReference>
<dbReference type="EMBL" id="CP040908">
    <property type="protein sequence ID" value="QLL59169.1"/>
    <property type="molecule type" value="Genomic_DNA"/>
</dbReference>
<reference evidence="2 3" key="1">
    <citation type="submission" date="2019-06" db="EMBL/GenBank/DDBJ databases">
        <title>Emergence of pandrug resistant Empedobacter falsenii in China.</title>
        <authorList>
            <person name="Dong N."/>
            <person name="Chen S."/>
            <person name="Zhang R."/>
        </authorList>
    </citation>
    <scope>NUCLEOTIDE SEQUENCE [LARGE SCALE GENOMIC DNA]</scope>
    <source>
        <strain evidence="2 3">1681-1</strain>
    </source>
</reference>
<evidence type="ECO:0000313" key="3">
    <source>
        <dbReference type="Proteomes" id="UP000510643"/>
    </source>
</evidence>
<dbReference type="InterPro" id="IPR020271">
    <property type="entry name" value="Uncharacterised_MJ1172"/>
</dbReference>